<comment type="similarity">
    <text evidence="1">Belongs to the peptidase M13 family.</text>
</comment>
<accession>W4H0R7</accession>
<dbReference type="Pfam" id="PF01431">
    <property type="entry name" value="Peptidase_M13"/>
    <property type="match status" value="1"/>
</dbReference>
<dbReference type="STRING" id="112090.W4H0R7"/>
<reference evidence="4" key="1">
    <citation type="submission" date="2013-12" db="EMBL/GenBank/DDBJ databases">
        <title>The Genome Sequence of Aphanomyces astaci APO3.</title>
        <authorList>
            <consortium name="The Broad Institute Genomics Platform"/>
            <person name="Russ C."/>
            <person name="Tyler B."/>
            <person name="van West P."/>
            <person name="Dieguez-Uribeondo J."/>
            <person name="Young S.K."/>
            <person name="Zeng Q."/>
            <person name="Gargeya S."/>
            <person name="Fitzgerald M."/>
            <person name="Abouelleil A."/>
            <person name="Alvarado L."/>
            <person name="Chapman S.B."/>
            <person name="Gainer-Dewar J."/>
            <person name="Goldberg J."/>
            <person name="Griggs A."/>
            <person name="Gujja S."/>
            <person name="Hansen M."/>
            <person name="Howarth C."/>
            <person name="Imamovic A."/>
            <person name="Ireland A."/>
            <person name="Larimer J."/>
            <person name="McCowan C."/>
            <person name="Murphy C."/>
            <person name="Pearson M."/>
            <person name="Poon T.W."/>
            <person name="Priest M."/>
            <person name="Roberts A."/>
            <person name="Saif S."/>
            <person name="Shea T."/>
            <person name="Sykes S."/>
            <person name="Wortman J."/>
            <person name="Nusbaum C."/>
            <person name="Birren B."/>
        </authorList>
    </citation>
    <scope>NUCLEOTIDE SEQUENCE [LARGE SCALE GENOMIC DNA]</scope>
    <source>
        <strain evidence="4">APO3</strain>
    </source>
</reference>
<dbReference type="PANTHER" id="PTHR11733">
    <property type="entry name" value="ZINC METALLOPROTEASE FAMILY M13 NEPRILYSIN-RELATED"/>
    <property type="match status" value="1"/>
</dbReference>
<organism evidence="4">
    <name type="scientific">Aphanomyces astaci</name>
    <name type="common">Crayfish plague agent</name>
    <dbReference type="NCBI Taxonomy" id="112090"/>
    <lineage>
        <taxon>Eukaryota</taxon>
        <taxon>Sar</taxon>
        <taxon>Stramenopiles</taxon>
        <taxon>Oomycota</taxon>
        <taxon>Saprolegniomycetes</taxon>
        <taxon>Saprolegniales</taxon>
        <taxon>Verrucalvaceae</taxon>
        <taxon>Aphanomyces</taxon>
    </lineage>
</organism>
<dbReference type="GO" id="GO:0004222">
    <property type="term" value="F:metalloendopeptidase activity"/>
    <property type="evidence" value="ECO:0007669"/>
    <property type="project" value="InterPro"/>
</dbReference>
<gene>
    <name evidence="4" type="ORF">H257_03283</name>
</gene>
<name>W4H0R7_APHAT</name>
<dbReference type="SUPFAM" id="SSF55486">
    <property type="entry name" value="Metalloproteases ('zincins'), catalytic domain"/>
    <property type="match status" value="1"/>
</dbReference>
<proteinExistence type="inferred from homology"/>
<dbReference type="GO" id="GO:0016485">
    <property type="term" value="P:protein processing"/>
    <property type="evidence" value="ECO:0007669"/>
    <property type="project" value="TreeGrafter"/>
</dbReference>
<evidence type="ECO:0000313" key="4">
    <source>
        <dbReference type="EMBL" id="ETV85575.1"/>
    </source>
</evidence>
<dbReference type="EMBL" id="KI913118">
    <property type="protein sequence ID" value="ETV85575.1"/>
    <property type="molecule type" value="Genomic_DNA"/>
</dbReference>
<dbReference type="InterPro" id="IPR024079">
    <property type="entry name" value="MetalloPept_cat_dom_sf"/>
</dbReference>
<feature type="domain" description="Peptidase M13 C-terminal" evidence="3">
    <location>
        <begin position="49"/>
        <end position="106"/>
    </location>
</feature>
<feature type="region of interest" description="Disordered" evidence="2">
    <location>
        <begin position="99"/>
        <end position="120"/>
    </location>
</feature>
<dbReference type="PRINTS" id="PR00786">
    <property type="entry name" value="NEPRILYSIN"/>
</dbReference>
<dbReference type="RefSeq" id="XP_009825593.1">
    <property type="nucleotide sequence ID" value="XM_009827291.1"/>
</dbReference>
<dbReference type="VEuPathDB" id="FungiDB:H257_03283"/>
<sequence>MAEHAARQSSLVVNLPQHDVATDTNLKLNGQPVDTPKFDVPLHKITAEYRYTMNQIVFRAVILQNPLFDGLFDASKNFAIGMVIGHEITHGFDNYGRKLDGDGNLNPCHGGRTPPKLRSQSIRNPSALATTMPTLSSRAK</sequence>
<evidence type="ECO:0000256" key="1">
    <source>
        <dbReference type="ARBA" id="ARBA00007357"/>
    </source>
</evidence>
<dbReference type="GeneID" id="20805279"/>
<dbReference type="PROSITE" id="PS51885">
    <property type="entry name" value="NEPRILYSIN"/>
    <property type="match status" value="1"/>
</dbReference>
<evidence type="ECO:0000256" key="2">
    <source>
        <dbReference type="SAM" id="MobiDB-lite"/>
    </source>
</evidence>
<dbReference type="InterPro" id="IPR018497">
    <property type="entry name" value="Peptidase_M13_C"/>
</dbReference>
<dbReference type="AlphaFoldDB" id="W4H0R7"/>
<dbReference type="InterPro" id="IPR000718">
    <property type="entry name" value="Peptidase_M13"/>
</dbReference>
<dbReference type="OrthoDB" id="6475849at2759"/>
<dbReference type="PANTHER" id="PTHR11733:SF167">
    <property type="entry name" value="FI17812P1-RELATED"/>
    <property type="match status" value="1"/>
</dbReference>
<dbReference type="InterPro" id="IPR042089">
    <property type="entry name" value="Peptidase_M13_dom_2"/>
</dbReference>
<dbReference type="GO" id="GO:0005886">
    <property type="term" value="C:plasma membrane"/>
    <property type="evidence" value="ECO:0007669"/>
    <property type="project" value="TreeGrafter"/>
</dbReference>
<evidence type="ECO:0000259" key="3">
    <source>
        <dbReference type="Pfam" id="PF01431"/>
    </source>
</evidence>
<protein>
    <recommendedName>
        <fullName evidence="3">Peptidase M13 C-terminal domain-containing protein</fullName>
    </recommendedName>
</protein>
<dbReference type="Gene3D" id="3.40.390.10">
    <property type="entry name" value="Collagenase (Catalytic Domain)"/>
    <property type="match status" value="1"/>
</dbReference>
<dbReference type="Gene3D" id="1.10.1380.10">
    <property type="entry name" value="Neutral endopeptidase , domain2"/>
    <property type="match status" value="1"/>
</dbReference>